<sequence>MSTDAAGSPGFGSVRAAGAGFAASQRFSRPSQLDPALIDHMSGGLDPQQLSDMSHATAEALLDRVHHSADPDVVRRTLNLVETEGVDLVAELWSRSDADTLPGTLWRLYMLRTWMRRNDSTLSRIWRAGEPVDDVASAVAGIDEAPTADDIARTADSILSGAFTGDFAMALDRASAFCQIIAEALAEQAKGGAATGAASVAGAGAARGETNDANGANDPRAIMKNARALHNTAKDFHTAAHLWRDGALY</sequence>
<dbReference type="RefSeq" id="WP_094661221.1">
    <property type="nucleotide sequence ID" value="NZ_MWWR01000014.1"/>
</dbReference>
<evidence type="ECO:0000313" key="1">
    <source>
        <dbReference type="EMBL" id="OZG50785.1"/>
    </source>
</evidence>
<proteinExistence type="predicted"/>
<accession>A0A261EVD0</accession>
<reference evidence="1 2" key="1">
    <citation type="journal article" date="2017" name="BMC Genomics">
        <title>Comparative genomic and phylogenomic analyses of the Bifidobacteriaceae family.</title>
        <authorList>
            <person name="Lugli G.A."/>
            <person name="Milani C."/>
            <person name="Turroni F."/>
            <person name="Duranti S."/>
            <person name="Mancabelli L."/>
            <person name="Mangifesta M."/>
            <person name="Ferrario C."/>
            <person name="Modesto M."/>
            <person name="Mattarelli P."/>
            <person name="Jiri K."/>
            <person name="van Sinderen D."/>
            <person name="Ventura M."/>
        </authorList>
    </citation>
    <scope>NUCLEOTIDE SEQUENCE [LARGE SCALE GENOMIC DNA]</scope>
    <source>
        <strain evidence="1 2">DSM 24742</strain>
    </source>
</reference>
<gene>
    <name evidence="1" type="ORF">PSRA_1416</name>
</gene>
<organism evidence="1 2">
    <name type="scientific">Pseudoscardovia radai</name>
    <dbReference type="NCBI Taxonomy" id="987066"/>
    <lineage>
        <taxon>Bacteria</taxon>
        <taxon>Bacillati</taxon>
        <taxon>Actinomycetota</taxon>
        <taxon>Actinomycetes</taxon>
        <taxon>Bifidobacteriales</taxon>
        <taxon>Bifidobacteriaceae</taxon>
        <taxon>Pseudoscardovia</taxon>
    </lineage>
</organism>
<dbReference type="EMBL" id="MWWR01000014">
    <property type="protein sequence ID" value="OZG50785.1"/>
    <property type="molecule type" value="Genomic_DNA"/>
</dbReference>
<keyword evidence="2" id="KW-1185">Reference proteome</keyword>
<dbReference type="Proteomes" id="UP000216725">
    <property type="component" value="Unassembled WGS sequence"/>
</dbReference>
<evidence type="ECO:0000313" key="2">
    <source>
        <dbReference type="Proteomes" id="UP000216725"/>
    </source>
</evidence>
<dbReference type="AlphaFoldDB" id="A0A261EVD0"/>
<name>A0A261EVD0_9BIFI</name>
<protein>
    <submittedName>
        <fullName evidence="1">Thymidine phosphorylase</fullName>
    </submittedName>
</protein>
<dbReference type="OrthoDB" id="5188280at2"/>
<comment type="caution">
    <text evidence="1">The sequence shown here is derived from an EMBL/GenBank/DDBJ whole genome shotgun (WGS) entry which is preliminary data.</text>
</comment>